<dbReference type="AlphaFoldDB" id="A0A3R9LJQ9"/>
<gene>
    <name evidence="3" type="ORF">EGT71_18155</name>
    <name evidence="2" type="ORF">R4P48_09405</name>
</gene>
<reference evidence="3 4" key="1">
    <citation type="submission" date="2018-10" db="EMBL/GenBank/DDBJ databases">
        <title>Transmission dynamics of multidrug resistant bacteria on intensive care unit surfaces.</title>
        <authorList>
            <person name="D'Souza A.W."/>
            <person name="Potter R.F."/>
            <person name="Wallace M."/>
            <person name="Shupe A."/>
            <person name="Patel S."/>
            <person name="Sun S."/>
            <person name="Gul D."/>
            <person name="Kwon J.H."/>
            <person name="Andleeb S."/>
            <person name="Burnham C.-A.D."/>
            <person name="Dantas G."/>
        </authorList>
    </citation>
    <scope>NUCLEOTIDE SEQUENCE [LARGE SCALE GENOMIC DNA]</scope>
    <source>
        <strain evidence="3 4">AS_373</strain>
    </source>
</reference>
<dbReference type="Pfam" id="PF03621">
    <property type="entry name" value="MbtH"/>
    <property type="match status" value="1"/>
</dbReference>
<sequence>MEYTHPFDDPQGHFYLLKNQLGQLSLWPEACALPAGWAIVAPPRPHAECVAWLEQRGGDLHPAAYARGGAA</sequence>
<evidence type="ECO:0000313" key="5">
    <source>
        <dbReference type="Proteomes" id="UP001187066"/>
    </source>
</evidence>
<dbReference type="Gene3D" id="3.90.820.10">
    <property type="entry name" value="Structural Genomics, Unknown Function 30-nov-00 1gh9 Mol_id"/>
    <property type="match status" value="1"/>
</dbReference>
<dbReference type="InterPro" id="IPR038020">
    <property type="entry name" value="MbtH-like_sf"/>
</dbReference>
<evidence type="ECO:0000313" key="4">
    <source>
        <dbReference type="Proteomes" id="UP000275331"/>
    </source>
</evidence>
<protein>
    <submittedName>
        <fullName evidence="2">MbtH family NRPS accessory protein</fullName>
    </submittedName>
    <submittedName>
        <fullName evidence="3">MbtH family protein</fullName>
    </submittedName>
</protein>
<keyword evidence="5" id="KW-1185">Reference proteome</keyword>
<dbReference type="GO" id="GO:0019290">
    <property type="term" value="P:siderophore biosynthetic process"/>
    <property type="evidence" value="ECO:0007669"/>
    <property type="project" value="TreeGrafter"/>
</dbReference>
<comment type="caution">
    <text evidence="3">The sequence shown here is derived from an EMBL/GenBank/DDBJ whole genome shotgun (WGS) entry which is preliminary data.</text>
</comment>
<accession>A0A3R9LJQ9</accession>
<evidence type="ECO:0000313" key="2">
    <source>
        <dbReference type="EMBL" id="MDV7022890.1"/>
    </source>
</evidence>
<dbReference type="Proteomes" id="UP001187066">
    <property type="component" value="Unassembled WGS sequence"/>
</dbReference>
<dbReference type="InterPro" id="IPR037407">
    <property type="entry name" value="MLP_fam"/>
</dbReference>
<dbReference type="EMBL" id="RHXB01000013">
    <property type="protein sequence ID" value="RSE23518.1"/>
    <property type="molecule type" value="Genomic_DNA"/>
</dbReference>
<dbReference type="RefSeq" id="WP_125294616.1">
    <property type="nucleotide sequence ID" value="NZ_DAMAJB010000013.1"/>
</dbReference>
<dbReference type="InterPro" id="IPR005153">
    <property type="entry name" value="MbtH-like_dom"/>
</dbReference>
<feature type="domain" description="MbtH-like" evidence="1">
    <location>
        <begin position="5"/>
        <end position="55"/>
    </location>
</feature>
<dbReference type="OrthoDB" id="7584480at2"/>
<proteinExistence type="predicted"/>
<dbReference type="GO" id="GO:0005829">
    <property type="term" value="C:cytosol"/>
    <property type="evidence" value="ECO:0007669"/>
    <property type="project" value="TreeGrafter"/>
</dbReference>
<name>A0A3R9LJQ9_9ENTR</name>
<evidence type="ECO:0000259" key="1">
    <source>
        <dbReference type="SMART" id="SM00923"/>
    </source>
</evidence>
<organism evidence="3 4">
    <name type="scientific">Atlantibacter subterraneus</name>
    <dbReference type="NCBI Taxonomy" id="255519"/>
    <lineage>
        <taxon>Bacteria</taxon>
        <taxon>Pseudomonadati</taxon>
        <taxon>Pseudomonadota</taxon>
        <taxon>Gammaproteobacteria</taxon>
        <taxon>Enterobacterales</taxon>
        <taxon>Enterobacteriaceae</taxon>
        <taxon>Atlantibacter</taxon>
    </lineage>
</organism>
<dbReference type="EMBL" id="JAWLOF010000005">
    <property type="protein sequence ID" value="MDV7022890.1"/>
    <property type="molecule type" value="Genomic_DNA"/>
</dbReference>
<dbReference type="PANTHER" id="PTHR38444:SF1">
    <property type="entry name" value="ENTEROBACTIN BIOSYNTHESIS PROTEIN YBDZ"/>
    <property type="match status" value="1"/>
</dbReference>
<evidence type="ECO:0000313" key="3">
    <source>
        <dbReference type="EMBL" id="RSE23518.1"/>
    </source>
</evidence>
<dbReference type="SMART" id="SM00923">
    <property type="entry name" value="MbtH"/>
    <property type="match status" value="1"/>
</dbReference>
<dbReference type="Proteomes" id="UP000275331">
    <property type="component" value="Unassembled WGS sequence"/>
</dbReference>
<dbReference type="PANTHER" id="PTHR38444">
    <property type="entry name" value="ENTEROBACTIN BIOSYNTHESIS PROTEIN YBDZ"/>
    <property type="match status" value="1"/>
</dbReference>
<dbReference type="SUPFAM" id="SSF160582">
    <property type="entry name" value="MbtH-like"/>
    <property type="match status" value="1"/>
</dbReference>
<reference evidence="2 5" key="2">
    <citation type="submission" date="2023-10" db="EMBL/GenBank/DDBJ databases">
        <authorList>
            <person name="Dale J."/>
        </authorList>
    </citation>
    <scope>NUCLEOTIDE SEQUENCE [LARGE SCALE GENOMIC DNA]</scope>
    <source>
        <strain evidence="2 5">2023EL-00970</strain>
    </source>
</reference>